<dbReference type="GO" id="GO:0006357">
    <property type="term" value="P:regulation of transcription by RNA polymerase II"/>
    <property type="evidence" value="ECO:0007669"/>
    <property type="project" value="TreeGrafter"/>
</dbReference>
<keyword evidence="4" id="KW-0804">Transcription</keyword>
<evidence type="ECO:0000256" key="3">
    <source>
        <dbReference type="ARBA" id="ARBA00023015"/>
    </source>
</evidence>
<keyword evidence="8" id="KW-1185">Reference proteome</keyword>
<accession>U4L7I1</accession>
<dbReference type="InterPro" id="IPR019340">
    <property type="entry name" value="Histone_AcTrfase_su3"/>
</dbReference>
<dbReference type="PANTHER" id="PTHR13556:SF2">
    <property type="entry name" value="TRANSCRIPTIONAL ADAPTER 3"/>
    <property type="match status" value="1"/>
</dbReference>
<feature type="region of interest" description="Disordered" evidence="6">
    <location>
        <begin position="337"/>
        <end position="357"/>
    </location>
</feature>
<dbReference type="GO" id="GO:0000124">
    <property type="term" value="C:SAGA complex"/>
    <property type="evidence" value="ECO:0007669"/>
    <property type="project" value="TreeGrafter"/>
</dbReference>
<comment type="similarity">
    <text evidence="2">Belongs to the NGG1 family.</text>
</comment>
<feature type="region of interest" description="Disordered" evidence="6">
    <location>
        <begin position="600"/>
        <end position="635"/>
    </location>
</feature>
<keyword evidence="3" id="KW-0805">Transcription regulation</keyword>
<dbReference type="eggNOG" id="KOG4191">
    <property type="taxonomic scope" value="Eukaryota"/>
</dbReference>
<dbReference type="Pfam" id="PF10198">
    <property type="entry name" value="Ada3"/>
    <property type="match status" value="1"/>
</dbReference>
<protein>
    <submittedName>
        <fullName evidence="7">Similar to Chromatin-remodeling complexes subunit ngg1 acc. no. Q9USU8</fullName>
    </submittedName>
</protein>
<feature type="compositionally biased region" description="Low complexity" evidence="6">
    <location>
        <begin position="1"/>
        <end position="13"/>
    </location>
</feature>
<evidence type="ECO:0000256" key="6">
    <source>
        <dbReference type="SAM" id="MobiDB-lite"/>
    </source>
</evidence>
<evidence type="ECO:0000313" key="7">
    <source>
        <dbReference type="EMBL" id="CCX05980.1"/>
    </source>
</evidence>
<proteinExistence type="inferred from homology"/>
<feature type="region of interest" description="Disordered" evidence="6">
    <location>
        <begin position="235"/>
        <end position="297"/>
    </location>
</feature>
<evidence type="ECO:0000313" key="8">
    <source>
        <dbReference type="Proteomes" id="UP000018144"/>
    </source>
</evidence>
<keyword evidence="5" id="KW-0539">Nucleus</keyword>
<feature type="compositionally biased region" description="Pro residues" evidence="6">
    <location>
        <begin position="285"/>
        <end position="295"/>
    </location>
</feature>
<dbReference type="STRING" id="1076935.U4L7I1"/>
<dbReference type="OMA" id="CEDRLAY"/>
<dbReference type="GO" id="GO:0005634">
    <property type="term" value="C:nucleus"/>
    <property type="evidence" value="ECO:0007669"/>
    <property type="project" value="UniProtKB-SubCell"/>
</dbReference>
<organism evidence="7 8">
    <name type="scientific">Pyronema omphalodes (strain CBS 100304)</name>
    <name type="common">Pyronema confluens</name>
    <dbReference type="NCBI Taxonomy" id="1076935"/>
    <lineage>
        <taxon>Eukaryota</taxon>
        <taxon>Fungi</taxon>
        <taxon>Dikarya</taxon>
        <taxon>Ascomycota</taxon>
        <taxon>Pezizomycotina</taxon>
        <taxon>Pezizomycetes</taxon>
        <taxon>Pezizales</taxon>
        <taxon>Pyronemataceae</taxon>
        <taxon>Pyronema</taxon>
    </lineage>
</organism>
<reference evidence="7 8" key="1">
    <citation type="journal article" date="2013" name="PLoS Genet.">
        <title>The genome and development-dependent transcriptomes of Pyronema confluens: a window into fungal evolution.</title>
        <authorList>
            <person name="Traeger S."/>
            <person name="Altegoer F."/>
            <person name="Freitag M."/>
            <person name="Gabaldon T."/>
            <person name="Kempken F."/>
            <person name="Kumar A."/>
            <person name="Marcet-Houben M."/>
            <person name="Poggeler S."/>
            <person name="Stajich J.E."/>
            <person name="Nowrousian M."/>
        </authorList>
    </citation>
    <scope>NUCLEOTIDE SEQUENCE [LARGE SCALE GENOMIC DNA]</scope>
    <source>
        <strain evidence="8">CBS 100304</strain>
        <tissue evidence="7">Vegetative mycelium</tissue>
    </source>
</reference>
<feature type="region of interest" description="Disordered" evidence="6">
    <location>
        <begin position="179"/>
        <end position="223"/>
    </location>
</feature>
<dbReference type="OrthoDB" id="1232at2759"/>
<dbReference type="AlphaFoldDB" id="U4L7I1"/>
<evidence type="ECO:0000256" key="5">
    <source>
        <dbReference type="ARBA" id="ARBA00023242"/>
    </source>
</evidence>
<feature type="region of interest" description="Disordered" evidence="6">
    <location>
        <begin position="1"/>
        <end position="43"/>
    </location>
</feature>
<feature type="compositionally biased region" description="Basic residues" evidence="6">
    <location>
        <begin position="602"/>
        <end position="615"/>
    </location>
</feature>
<evidence type="ECO:0000256" key="4">
    <source>
        <dbReference type="ARBA" id="ARBA00023163"/>
    </source>
</evidence>
<dbReference type="Proteomes" id="UP000018144">
    <property type="component" value="Unassembled WGS sequence"/>
</dbReference>
<evidence type="ECO:0000256" key="1">
    <source>
        <dbReference type="ARBA" id="ARBA00004123"/>
    </source>
</evidence>
<dbReference type="PANTHER" id="PTHR13556">
    <property type="entry name" value="TRANSCRIPTIONAL ADAPTER 3-RELATED"/>
    <property type="match status" value="1"/>
</dbReference>
<sequence length="694" mass="73723">MSKASKPTSSTSSNGGGGGKGKSRAPRAPRSRTPHSQHSQAGEMVTLVTYDDLFEHLQLGIPGGTGAVAGSANLANLTNHSTHLSNSTNHMAHAATIAGASGVSGLLPLPGTYGVPPMGQGLSVNQGGSMNHGLSGNNTPTMGAGGSATPVVPPVPSSASLIQLRQLLGQLRDTAVARRGRDGGGFSTAAVGGKAGGKGGGKGGEMGGKGKGGSMGDKGKGKAEDLLIQKAVKEEKKKLKKRKAEPEQKRPLAVGAHQVVGQGPDRKKRALNPVIKRSPSSSRSPSPPHQPPAPLPFIALTDLDSNPALYQIPPVTASSTHADLLRAFSVSSFPSSDLSHLIPGTSPPDEDFSKSKPTNQVSITTFSSFLEPYFRPFNEEDLAFLRERGDCVTPFLIPKLGTHYKQAWREEDKNALGEDTTRGFGGARGAPGDITEEAVEREDVSCGPLLSRLLAAYLPENESPLASPTAVAAPAPAPATPRTFATTLPGATPVPISPTAPAAGYSIPTIKSDYQTLDERIRREMIYVGLLDPNTELDFDNRSDDEVSARLRMLQKQLREQVQVNTKRKERIGEILREQMAYQEYVTILEDLDKQVEQSFTKRSRSLNKPKKKKTSSAAKSTFLPNAPPPPRVPVDIGEQARVLMERRKRWIETIGPVFDGEIMAMPGKGRGVFEGLGLEGMEKEGGKGVNRER</sequence>
<evidence type="ECO:0000256" key="2">
    <source>
        <dbReference type="ARBA" id="ARBA00005330"/>
    </source>
</evidence>
<name>U4L7I1_PYROM</name>
<comment type="subcellular location">
    <subcellularLocation>
        <location evidence="1">Nucleus</location>
    </subcellularLocation>
</comment>
<dbReference type="EMBL" id="HF935278">
    <property type="protein sequence ID" value="CCX05980.1"/>
    <property type="molecule type" value="Genomic_DNA"/>
</dbReference>
<feature type="compositionally biased region" description="Basic residues" evidence="6">
    <location>
        <begin position="21"/>
        <end position="35"/>
    </location>
</feature>
<dbReference type="GO" id="GO:0003713">
    <property type="term" value="F:transcription coactivator activity"/>
    <property type="evidence" value="ECO:0007669"/>
    <property type="project" value="TreeGrafter"/>
</dbReference>
<feature type="compositionally biased region" description="Gly residues" evidence="6">
    <location>
        <begin position="193"/>
        <end position="216"/>
    </location>
</feature>
<gene>
    <name evidence="7" type="ORF">PCON_05567</name>
</gene>